<dbReference type="PANTHER" id="PTHR11842">
    <property type="entry name" value="MITOTIC SPINDLE ASSEMBLY CHECKPOINT PROTEIN MAD2"/>
    <property type="match status" value="1"/>
</dbReference>
<dbReference type="PANTHER" id="PTHR11842:SF10">
    <property type="entry name" value="MITOTIC SPINDLE ASSEMBLY CHECKPOINT PROTEIN MAD2B"/>
    <property type="match status" value="1"/>
</dbReference>
<proteinExistence type="inferred from homology"/>
<evidence type="ECO:0000313" key="3">
    <source>
        <dbReference type="EMBL" id="GMM35336.1"/>
    </source>
</evidence>
<sequence length="344" mass="39135">MSNNNVPFTPQNLYFTLGEFILSWLNIISYHRKLYPPESFNANELTSFGIIVPMSRHPNVIKWQKDLVAEILELLVDVQQKTSINRFSDKILDSQDDDDDIEISNKNDRSITINRIKSVSLIIFKNLFPKKNTKGFNPSIDPIPIEKFTIDLSQIHIPSNDDLTKQIDATNTLNWSMVYEEFRSAVMDLLAKLRIANDSDPADLGPQKPENDPFDQFSGSFGSSLESSAKGGIKAHSLPATENINQISSSAITTDSQKNRTVLDNYDIELSYDVYLETHKDLSITNYSQDWMLDTKQQLVNKSDQTHRNPAVANDSQGMKVQFRSIKGVEVGPLEFHQWYEKVV</sequence>
<protein>
    <recommendedName>
        <fullName evidence="5">DNA-binding protein</fullName>
    </recommendedName>
</protein>
<reference evidence="3 4" key="1">
    <citation type="journal article" date="2023" name="Elife">
        <title>Identification of key yeast species and microbe-microbe interactions impacting larval growth of Drosophila in the wild.</title>
        <authorList>
            <person name="Mure A."/>
            <person name="Sugiura Y."/>
            <person name="Maeda R."/>
            <person name="Honda K."/>
            <person name="Sakurai N."/>
            <person name="Takahashi Y."/>
            <person name="Watada M."/>
            <person name="Katoh T."/>
            <person name="Gotoh A."/>
            <person name="Gotoh Y."/>
            <person name="Taniguchi I."/>
            <person name="Nakamura K."/>
            <person name="Hayashi T."/>
            <person name="Katayama T."/>
            <person name="Uemura T."/>
            <person name="Hattori Y."/>
        </authorList>
    </citation>
    <scope>NUCLEOTIDE SEQUENCE [LARGE SCALE GENOMIC DNA]</scope>
    <source>
        <strain evidence="3 4">SC-9</strain>
    </source>
</reference>
<evidence type="ECO:0000313" key="4">
    <source>
        <dbReference type="Proteomes" id="UP001360560"/>
    </source>
</evidence>
<dbReference type="EMBL" id="BTFZ01000006">
    <property type="protein sequence ID" value="GMM35336.1"/>
    <property type="molecule type" value="Genomic_DNA"/>
</dbReference>
<dbReference type="SUPFAM" id="SSF56019">
    <property type="entry name" value="The spindle assembly checkpoint protein mad2"/>
    <property type="match status" value="1"/>
</dbReference>
<dbReference type="GeneID" id="90073315"/>
<dbReference type="Gene3D" id="3.30.900.10">
    <property type="entry name" value="HORMA domain"/>
    <property type="match status" value="1"/>
</dbReference>
<dbReference type="AlphaFoldDB" id="A0AAV5QKX2"/>
<feature type="region of interest" description="Disordered" evidence="2">
    <location>
        <begin position="200"/>
        <end position="225"/>
    </location>
</feature>
<dbReference type="GO" id="GO:0016035">
    <property type="term" value="C:zeta DNA polymerase complex"/>
    <property type="evidence" value="ECO:0007669"/>
    <property type="project" value="TreeGrafter"/>
</dbReference>
<comment type="caution">
    <text evidence="3">The sequence shown here is derived from an EMBL/GenBank/DDBJ whole genome shotgun (WGS) entry which is preliminary data.</text>
</comment>
<evidence type="ECO:0008006" key="5">
    <source>
        <dbReference type="Google" id="ProtNLM"/>
    </source>
</evidence>
<gene>
    <name evidence="3" type="ORF">DASC09_026610</name>
</gene>
<dbReference type="RefSeq" id="XP_064852336.1">
    <property type="nucleotide sequence ID" value="XM_064996264.1"/>
</dbReference>
<keyword evidence="4" id="KW-1185">Reference proteome</keyword>
<comment type="similarity">
    <text evidence="1">Belongs to the MAD2 family.</text>
</comment>
<organism evidence="3 4">
    <name type="scientific">Saccharomycopsis crataegensis</name>
    <dbReference type="NCBI Taxonomy" id="43959"/>
    <lineage>
        <taxon>Eukaryota</taxon>
        <taxon>Fungi</taxon>
        <taxon>Dikarya</taxon>
        <taxon>Ascomycota</taxon>
        <taxon>Saccharomycotina</taxon>
        <taxon>Saccharomycetes</taxon>
        <taxon>Saccharomycopsidaceae</taxon>
        <taxon>Saccharomycopsis</taxon>
    </lineage>
</organism>
<dbReference type="InterPro" id="IPR045091">
    <property type="entry name" value="Mad2-like"/>
</dbReference>
<name>A0AAV5QKX2_9ASCO</name>
<accession>A0AAV5QKX2</accession>
<dbReference type="InterPro" id="IPR036570">
    <property type="entry name" value="HORMA_dom_sf"/>
</dbReference>
<dbReference type="Proteomes" id="UP001360560">
    <property type="component" value="Unassembled WGS sequence"/>
</dbReference>
<evidence type="ECO:0000256" key="2">
    <source>
        <dbReference type="SAM" id="MobiDB-lite"/>
    </source>
</evidence>
<evidence type="ECO:0000256" key="1">
    <source>
        <dbReference type="ARBA" id="ARBA00010348"/>
    </source>
</evidence>